<dbReference type="AlphaFoldDB" id="A0A1G9LID3"/>
<evidence type="ECO:0000259" key="2">
    <source>
        <dbReference type="PROSITE" id="PS51903"/>
    </source>
</evidence>
<evidence type="ECO:0000313" key="3">
    <source>
        <dbReference type="EMBL" id="SDL61720.1"/>
    </source>
</evidence>
<keyword evidence="1" id="KW-0677">Repeat</keyword>
<evidence type="ECO:0000256" key="1">
    <source>
        <dbReference type="PROSITE-ProRule" id="PRU01251"/>
    </source>
</evidence>
<evidence type="ECO:0000313" key="4">
    <source>
        <dbReference type="Proteomes" id="UP000199682"/>
    </source>
</evidence>
<dbReference type="Proteomes" id="UP000199682">
    <property type="component" value="Unassembled WGS sequence"/>
</dbReference>
<reference evidence="4" key="1">
    <citation type="submission" date="2016-10" db="EMBL/GenBank/DDBJ databases">
        <authorList>
            <person name="Varghese N."/>
            <person name="Submissions S."/>
        </authorList>
    </citation>
    <scope>NUCLEOTIDE SEQUENCE [LARGE SCALE GENOMIC DNA]</scope>
    <source>
        <strain evidence="4">DSM 44796</strain>
    </source>
</reference>
<dbReference type="PROSITE" id="PS51903">
    <property type="entry name" value="CLP_R"/>
    <property type="match status" value="1"/>
</dbReference>
<dbReference type="Pfam" id="PF02861">
    <property type="entry name" value="Clp_N"/>
    <property type="match status" value="2"/>
</dbReference>
<name>A0A1G9LID3_9PSEU</name>
<dbReference type="SUPFAM" id="SSF81923">
    <property type="entry name" value="Double Clp-N motif"/>
    <property type="match status" value="1"/>
</dbReference>
<protein>
    <submittedName>
        <fullName evidence="3">Clp amino terminal domain-containing protein, pathogenicity island component</fullName>
    </submittedName>
</protein>
<dbReference type="InterPro" id="IPR004176">
    <property type="entry name" value="Clp_R_N"/>
</dbReference>
<accession>A0A1G9LID3</accession>
<dbReference type="InterPro" id="IPR036628">
    <property type="entry name" value="Clp_N_dom_sf"/>
</dbReference>
<feature type="domain" description="Clp R" evidence="2">
    <location>
        <begin position="4"/>
        <end position="175"/>
    </location>
</feature>
<gene>
    <name evidence="3" type="ORF">SAMN04488074_11273</name>
</gene>
<sequence>MMIAERFTKEAREAVKAAVRDAEQNHAAEVGVEHLLLALLEAPALAGFDLPRDELETAFRDYRRKGGLTKADSEALRGLGIDVDAVIESAEQSLGTGVLRPGPRRRWFGMPLEPDFKKALENSLRESRDLGHNYLGVEHILLALLQGKGIVAEVLTERGVTYEELRKRAASARAR</sequence>
<dbReference type="RefSeq" id="WP_256334922.1">
    <property type="nucleotide sequence ID" value="NZ_FNET01000012.1"/>
</dbReference>
<dbReference type="Gene3D" id="1.10.1780.10">
    <property type="entry name" value="Clp, N-terminal domain"/>
    <property type="match status" value="1"/>
</dbReference>
<proteinExistence type="predicted"/>
<organism evidence="3 4">
    <name type="scientific">Lentzea albidocapillata subsp. violacea</name>
    <dbReference type="NCBI Taxonomy" id="128104"/>
    <lineage>
        <taxon>Bacteria</taxon>
        <taxon>Bacillati</taxon>
        <taxon>Actinomycetota</taxon>
        <taxon>Actinomycetes</taxon>
        <taxon>Pseudonocardiales</taxon>
        <taxon>Pseudonocardiaceae</taxon>
        <taxon>Lentzea</taxon>
    </lineage>
</organism>
<dbReference type="EMBL" id="FNET01000012">
    <property type="protein sequence ID" value="SDL61720.1"/>
    <property type="molecule type" value="Genomic_DNA"/>
</dbReference>